<comment type="subunit">
    <text evidence="7">Homodimer. Forms a stable heterotetrameric complex of 2 MoeB and 2 MoaD during adenylation of MoaD.</text>
</comment>
<dbReference type="InterPro" id="IPR000594">
    <property type="entry name" value="ThiF_NAD_FAD-bd"/>
</dbReference>
<comment type="similarity">
    <text evidence="1">Belongs to the HesA/MoeB/ThiF family.</text>
</comment>
<evidence type="ECO:0000256" key="9">
    <source>
        <dbReference type="ARBA" id="ARBA00073635"/>
    </source>
</evidence>
<sequence>MSRYSRHISLQEIGREGQEKINASKVLVVGAGGLGCPVLQYLAAAGIGTIGVVDFDMVEESNLQRQILFGNTSLGRNKAAVAKEVLSNLNPTIAIHPYTEKLSPENVVSIFEAYDIIVDATDNFASRYLINDAAIVLNKPLVYGAIYKFEGQVTVFNHNNGPSYRCVFPNPPEKGTMPNCSEVGVLGVLPGIIGTLQANEVLKLVLDIGDTLSGKMYCFNALTNQSNTLRFHRNELEIEIVKARGKQFEVLDSSFFCSTDIPEIELKAIAEEDVLFIDVREYTEQPRISLENVIEIPLASLEENIESIPTHKKIIAFCKSGMRSKQAVSILKQHHILNCYSLKYGVNAFAKAELKTI</sequence>
<dbReference type="Gene3D" id="3.40.250.10">
    <property type="entry name" value="Rhodanese-like domain"/>
    <property type="match status" value="1"/>
</dbReference>
<evidence type="ECO:0000313" key="15">
    <source>
        <dbReference type="Proteomes" id="UP000184522"/>
    </source>
</evidence>
<reference evidence="15" key="1">
    <citation type="submission" date="2016-11" db="EMBL/GenBank/DDBJ databases">
        <authorList>
            <person name="Varghese N."/>
            <person name="Submissions S."/>
        </authorList>
    </citation>
    <scope>NUCLEOTIDE SEQUENCE [LARGE SCALE GENOMIC DNA]</scope>
    <source>
        <strain evidence="15">DSM 25330</strain>
    </source>
</reference>
<name>A0A1M5KSI8_9FLAO</name>
<keyword evidence="3" id="KW-0547">Nucleotide-binding</keyword>
<dbReference type="FunFam" id="3.40.50.720:FF:000033">
    <property type="entry name" value="Adenylyltransferase and sulfurtransferase MOCS3"/>
    <property type="match status" value="1"/>
</dbReference>
<evidence type="ECO:0000256" key="11">
    <source>
        <dbReference type="ARBA" id="ARBA00075328"/>
    </source>
</evidence>
<keyword evidence="14" id="KW-0548">Nucleotidyltransferase</keyword>
<dbReference type="InterPro" id="IPR045886">
    <property type="entry name" value="ThiF/MoeB/HesA"/>
</dbReference>
<organism evidence="14 15">
    <name type="scientific">Winogradskyella jejuensis</name>
    <dbReference type="NCBI Taxonomy" id="1089305"/>
    <lineage>
        <taxon>Bacteria</taxon>
        <taxon>Pseudomonadati</taxon>
        <taxon>Bacteroidota</taxon>
        <taxon>Flavobacteriia</taxon>
        <taxon>Flavobacteriales</taxon>
        <taxon>Flavobacteriaceae</taxon>
        <taxon>Winogradskyella</taxon>
    </lineage>
</organism>
<evidence type="ECO:0000256" key="10">
    <source>
        <dbReference type="ARBA" id="ARBA00075110"/>
    </source>
</evidence>
<dbReference type="AlphaFoldDB" id="A0A1M5KSI8"/>
<evidence type="ECO:0000256" key="7">
    <source>
        <dbReference type="ARBA" id="ARBA00063809"/>
    </source>
</evidence>
<feature type="domain" description="Rhodanese" evidence="13">
    <location>
        <begin position="270"/>
        <end position="354"/>
    </location>
</feature>
<dbReference type="CDD" id="cd00158">
    <property type="entry name" value="RHOD"/>
    <property type="match status" value="1"/>
</dbReference>
<dbReference type="GO" id="GO:0005524">
    <property type="term" value="F:ATP binding"/>
    <property type="evidence" value="ECO:0007669"/>
    <property type="project" value="UniProtKB-KW"/>
</dbReference>
<keyword evidence="4" id="KW-0067">ATP-binding</keyword>
<dbReference type="PANTHER" id="PTHR10953">
    <property type="entry name" value="UBIQUITIN-ACTIVATING ENZYME E1"/>
    <property type="match status" value="1"/>
</dbReference>
<dbReference type="STRING" id="1089305.SAMN05444148_0422"/>
<dbReference type="GO" id="GO:0004792">
    <property type="term" value="F:thiosulfate-cyanide sulfurtransferase activity"/>
    <property type="evidence" value="ECO:0007669"/>
    <property type="project" value="TreeGrafter"/>
</dbReference>
<dbReference type="CDD" id="cd00757">
    <property type="entry name" value="ThiF_MoeB_HesA_family"/>
    <property type="match status" value="1"/>
</dbReference>
<dbReference type="InterPro" id="IPR036873">
    <property type="entry name" value="Rhodanese-like_dom_sf"/>
</dbReference>
<dbReference type="EMBL" id="FQWS01000001">
    <property type="protein sequence ID" value="SHG55754.1"/>
    <property type="molecule type" value="Genomic_DNA"/>
</dbReference>
<dbReference type="Proteomes" id="UP000184522">
    <property type="component" value="Unassembled WGS sequence"/>
</dbReference>
<evidence type="ECO:0000256" key="4">
    <source>
        <dbReference type="ARBA" id="ARBA00022840"/>
    </source>
</evidence>
<evidence type="ECO:0000256" key="12">
    <source>
        <dbReference type="ARBA" id="ARBA00078531"/>
    </source>
</evidence>
<dbReference type="GO" id="GO:0061605">
    <property type="term" value="F:molybdopterin-synthase adenylyltransferase activity"/>
    <property type="evidence" value="ECO:0007669"/>
    <property type="project" value="UniProtKB-EC"/>
</dbReference>
<evidence type="ECO:0000256" key="1">
    <source>
        <dbReference type="ARBA" id="ARBA00009919"/>
    </source>
</evidence>
<dbReference type="GO" id="GO:0008146">
    <property type="term" value="F:sulfotransferase activity"/>
    <property type="evidence" value="ECO:0007669"/>
    <property type="project" value="TreeGrafter"/>
</dbReference>
<dbReference type="PANTHER" id="PTHR10953:SF102">
    <property type="entry name" value="ADENYLYLTRANSFERASE AND SULFURTRANSFERASE MOCS3"/>
    <property type="match status" value="1"/>
</dbReference>
<dbReference type="SUPFAM" id="SSF69572">
    <property type="entry name" value="Activating enzymes of the ubiquitin-like proteins"/>
    <property type="match status" value="1"/>
</dbReference>
<dbReference type="Gene3D" id="3.40.50.720">
    <property type="entry name" value="NAD(P)-binding Rossmann-like Domain"/>
    <property type="match status" value="1"/>
</dbReference>
<evidence type="ECO:0000256" key="2">
    <source>
        <dbReference type="ARBA" id="ARBA00022679"/>
    </source>
</evidence>
<dbReference type="Pfam" id="PF00581">
    <property type="entry name" value="Rhodanese"/>
    <property type="match status" value="1"/>
</dbReference>
<gene>
    <name evidence="14" type="ORF">SAMN05444148_0422</name>
</gene>
<dbReference type="InterPro" id="IPR035985">
    <property type="entry name" value="Ubiquitin-activating_enz"/>
</dbReference>
<dbReference type="GO" id="GO:0005829">
    <property type="term" value="C:cytosol"/>
    <property type="evidence" value="ECO:0007669"/>
    <property type="project" value="TreeGrafter"/>
</dbReference>
<dbReference type="SMART" id="SM00450">
    <property type="entry name" value="RHOD"/>
    <property type="match status" value="1"/>
</dbReference>
<evidence type="ECO:0000256" key="8">
    <source>
        <dbReference type="ARBA" id="ARBA00066884"/>
    </source>
</evidence>
<dbReference type="NCBIfam" id="NF004281">
    <property type="entry name" value="PRK05690.1"/>
    <property type="match status" value="1"/>
</dbReference>
<evidence type="ECO:0000313" key="14">
    <source>
        <dbReference type="EMBL" id="SHG55754.1"/>
    </source>
</evidence>
<dbReference type="EC" id="2.7.7.80" evidence="8"/>
<protein>
    <recommendedName>
        <fullName evidence="9">Molybdopterin-synthase adenylyltransferase</fullName>
        <ecNumber evidence="8">2.7.7.80</ecNumber>
    </recommendedName>
    <alternativeName>
        <fullName evidence="12">MoaD protein adenylase</fullName>
    </alternativeName>
    <alternativeName>
        <fullName evidence="10">Molybdopterin-converting factor subunit 1 adenylase</fullName>
    </alternativeName>
    <alternativeName>
        <fullName evidence="11">Sulfur carrier protein MoaD adenylyltransferase</fullName>
    </alternativeName>
</protein>
<proteinExistence type="inferred from homology"/>
<evidence type="ECO:0000256" key="6">
    <source>
        <dbReference type="ARBA" id="ARBA00055169"/>
    </source>
</evidence>
<dbReference type="PROSITE" id="PS50206">
    <property type="entry name" value="RHODANESE_3"/>
    <property type="match status" value="1"/>
</dbReference>
<dbReference type="InterPro" id="IPR001763">
    <property type="entry name" value="Rhodanese-like_dom"/>
</dbReference>
<evidence type="ECO:0000259" key="13">
    <source>
        <dbReference type="PROSITE" id="PS50206"/>
    </source>
</evidence>
<dbReference type="RefSeq" id="WP_073082379.1">
    <property type="nucleotide sequence ID" value="NZ_FQWS01000001.1"/>
</dbReference>
<dbReference type="OrthoDB" id="9804286at2"/>
<dbReference type="Pfam" id="PF00899">
    <property type="entry name" value="ThiF"/>
    <property type="match status" value="1"/>
</dbReference>
<dbReference type="GO" id="GO:0008641">
    <property type="term" value="F:ubiquitin-like modifier activating enzyme activity"/>
    <property type="evidence" value="ECO:0007669"/>
    <property type="project" value="InterPro"/>
</dbReference>
<comment type="function">
    <text evidence="6">Catalyzes the adenylation by ATP of the carboxyl group of the C-terminal glycine of sulfur carrier protein MoaD.</text>
</comment>
<keyword evidence="2 14" id="KW-0808">Transferase</keyword>
<comment type="catalytic activity">
    <reaction evidence="5">
        <text>[molybdopterin-synthase sulfur-carrier protein]-C-terminal Gly-Gly + ATP + H(+) = [molybdopterin-synthase sulfur-carrier protein]-C-terminal Gly-Gly-AMP + diphosphate</text>
        <dbReference type="Rhea" id="RHEA:43616"/>
        <dbReference type="Rhea" id="RHEA-COMP:12159"/>
        <dbReference type="Rhea" id="RHEA-COMP:12202"/>
        <dbReference type="ChEBI" id="CHEBI:15378"/>
        <dbReference type="ChEBI" id="CHEBI:30616"/>
        <dbReference type="ChEBI" id="CHEBI:33019"/>
        <dbReference type="ChEBI" id="CHEBI:90618"/>
        <dbReference type="ChEBI" id="CHEBI:90778"/>
        <dbReference type="EC" id="2.7.7.80"/>
    </reaction>
</comment>
<keyword evidence="15" id="KW-1185">Reference proteome</keyword>
<evidence type="ECO:0000256" key="3">
    <source>
        <dbReference type="ARBA" id="ARBA00022741"/>
    </source>
</evidence>
<evidence type="ECO:0000256" key="5">
    <source>
        <dbReference type="ARBA" id="ARBA00052218"/>
    </source>
</evidence>
<accession>A0A1M5KSI8</accession>